<dbReference type="EMBL" id="BAAACF010000001">
    <property type="protein sequence ID" value="GAA0717973.1"/>
    <property type="molecule type" value="Genomic_DNA"/>
</dbReference>
<dbReference type="Proteomes" id="UP001500339">
    <property type="component" value="Unassembled WGS sequence"/>
</dbReference>
<feature type="domain" description="Aspartate carbamoyltransferase regulatory subunit N-terminal" evidence="4">
    <location>
        <begin position="2"/>
        <end position="90"/>
    </location>
</feature>
<keyword evidence="3" id="KW-0665">Pyrimidine biosynthesis</keyword>
<dbReference type="Gene3D" id="2.30.30.20">
    <property type="entry name" value="Aspartate carbamoyltransferase regulatory subunit, C-terminal domain"/>
    <property type="match status" value="1"/>
</dbReference>
<evidence type="ECO:0000313" key="6">
    <source>
        <dbReference type="EMBL" id="GAA0717973.1"/>
    </source>
</evidence>
<evidence type="ECO:0000259" key="4">
    <source>
        <dbReference type="Pfam" id="PF01948"/>
    </source>
</evidence>
<keyword evidence="1" id="KW-0479">Metal-binding</keyword>
<keyword evidence="2" id="KW-0862">Zinc</keyword>
<evidence type="ECO:0000256" key="1">
    <source>
        <dbReference type="ARBA" id="ARBA00022723"/>
    </source>
</evidence>
<dbReference type="SUPFAM" id="SSF54893">
    <property type="entry name" value="Aspartate carbamoyltransferase, Regulatory-chain, N-terminal domain"/>
    <property type="match status" value="1"/>
</dbReference>
<dbReference type="Pfam" id="PF02748">
    <property type="entry name" value="PyrI_C"/>
    <property type="match status" value="1"/>
</dbReference>
<accession>A0ABN1INA0</accession>
<keyword evidence="7" id="KW-1185">Reference proteome</keyword>
<evidence type="ECO:0000259" key="5">
    <source>
        <dbReference type="Pfam" id="PF02748"/>
    </source>
</evidence>
<proteinExistence type="predicted"/>
<dbReference type="NCBIfam" id="NF002063">
    <property type="entry name" value="PRK00893.1-3"/>
    <property type="match status" value="1"/>
</dbReference>
<dbReference type="InterPro" id="IPR002801">
    <property type="entry name" value="Asp_carbamoylTrfase_reg"/>
</dbReference>
<dbReference type="InterPro" id="IPR036793">
    <property type="entry name" value="Asp_carbatrfase_reg_N_sf"/>
</dbReference>
<dbReference type="InterPro" id="IPR020542">
    <property type="entry name" value="Asp_carbamoyltrfase_reg_C"/>
</dbReference>
<reference evidence="6 7" key="1">
    <citation type="journal article" date="2019" name="Int. J. Syst. Evol. Microbiol.">
        <title>The Global Catalogue of Microorganisms (GCM) 10K type strain sequencing project: providing services to taxonomists for standard genome sequencing and annotation.</title>
        <authorList>
            <consortium name="The Broad Institute Genomics Platform"/>
            <consortium name="The Broad Institute Genome Sequencing Center for Infectious Disease"/>
            <person name="Wu L."/>
            <person name="Ma J."/>
        </authorList>
    </citation>
    <scope>NUCLEOTIDE SEQUENCE [LARGE SCALE GENOMIC DNA]</scope>
    <source>
        <strain evidence="6 7">JCM 1405</strain>
    </source>
</reference>
<protein>
    <submittedName>
        <fullName evidence="6">Aspartate carbamoyltransferase regulatory subunit</fullName>
    </submittedName>
</protein>
<dbReference type="PANTHER" id="PTHR35805">
    <property type="entry name" value="ASPARTATE CARBAMOYLTRANSFERASE REGULATORY CHAIN"/>
    <property type="match status" value="1"/>
</dbReference>
<evidence type="ECO:0000256" key="3">
    <source>
        <dbReference type="ARBA" id="ARBA00022975"/>
    </source>
</evidence>
<organism evidence="6 7">
    <name type="scientific">Clostridium malenominatum</name>
    <dbReference type="NCBI Taxonomy" id="1539"/>
    <lineage>
        <taxon>Bacteria</taxon>
        <taxon>Bacillati</taxon>
        <taxon>Bacillota</taxon>
        <taxon>Clostridia</taxon>
        <taxon>Eubacteriales</taxon>
        <taxon>Clostridiaceae</taxon>
        <taxon>Clostridium</taxon>
    </lineage>
</organism>
<comment type="caution">
    <text evidence="6">The sequence shown here is derived from an EMBL/GenBank/DDBJ whole genome shotgun (WGS) entry which is preliminary data.</text>
</comment>
<dbReference type="SUPFAM" id="SSF57825">
    <property type="entry name" value="Aspartate carbamoyltransferase, Regulatory-chain, C-terminal domain"/>
    <property type="match status" value="1"/>
</dbReference>
<dbReference type="PANTHER" id="PTHR35805:SF1">
    <property type="entry name" value="ASPARTATE CARBAMOYLTRANSFERASE REGULATORY CHAIN"/>
    <property type="match status" value="1"/>
</dbReference>
<dbReference type="InterPro" id="IPR036792">
    <property type="entry name" value="Asp_carbatrfase_reg_C_sf"/>
</dbReference>
<dbReference type="Pfam" id="PF01948">
    <property type="entry name" value="PyrI"/>
    <property type="match status" value="1"/>
</dbReference>
<evidence type="ECO:0000256" key="2">
    <source>
        <dbReference type="ARBA" id="ARBA00022833"/>
    </source>
</evidence>
<gene>
    <name evidence="6" type="ORF">GCM10008905_04070</name>
</gene>
<feature type="domain" description="Aspartate carbamoyltransferase regulatory subunit C-terminal" evidence="5">
    <location>
        <begin position="95"/>
        <end position="139"/>
    </location>
</feature>
<sequence length="148" mass="17182">MLTIASIKNGVVIDHIKSGYGIKIYNYLRLNKVDYSVALIMNVYSEKLGKKDIIKIENNIDIDFTVLGLIDPNITINIIQNENIKEKVNLHLPSKVESILRCKNPRCVTSIEKYMPHVFHLTDESKGEYKCEYCEEILKVEVDYLWNF</sequence>
<evidence type="ECO:0000313" key="7">
    <source>
        <dbReference type="Proteomes" id="UP001500339"/>
    </source>
</evidence>
<name>A0ABN1INA0_9CLOT</name>
<dbReference type="Gene3D" id="3.30.70.140">
    <property type="entry name" value="Aspartate carbamoyltransferase regulatory subunit, N-terminal domain"/>
    <property type="match status" value="1"/>
</dbReference>
<dbReference type="InterPro" id="IPR020545">
    <property type="entry name" value="Asp_carbamoyltransf_reg_N"/>
</dbReference>
<dbReference type="RefSeq" id="WP_343765984.1">
    <property type="nucleotide sequence ID" value="NZ_BAAACF010000001.1"/>
</dbReference>